<evidence type="ECO:0000259" key="6">
    <source>
        <dbReference type="PROSITE" id="PS51635"/>
    </source>
</evidence>
<proteinExistence type="predicted"/>
<keyword evidence="5" id="KW-0732">Signal</keyword>
<feature type="chain" id="PRO_5002637005" evidence="5">
    <location>
        <begin position="18"/>
        <end position="745"/>
    </location>
</feature>
<reference evidence="7 8" key="1">
    <citation type="submission" date="2007-01" db="EMBL/GenBank/DDBJ databases">
        <title>Complete sequence of Psychromonas ingrahamii 37.</title>
        <authorList>
            <consortium name="US DOE Joint Genome Institute"/>
            <person name="Copeland A."/>
            <person name="Lucas S."/>
            <person name="Lapidus A."/>
            <person name="Barry K."/>
            <person name="Detter J.C."/>
            <person name="Glavina del Rio T."/>
            <person name="Hammon N."/>
            <person name="Israni S."/>
            <person name="Dalin E."/>
            <person name="Tice H."/>
            <person name="Pitluck S."/>
            <person name="Thompson L.S."/>
            <person name="Brettin T."/>
            <person name="Bruce D."/>
            <person name="Han C."/>
            <person name="Tapia R."/>
            <person name="Schmutz J."/>
            <person name="Larimer F."/>
            <person name="Land M."/>
            <person name="Hauser L."/>
            <person name="Kyrpides N."/>
            <person name="Ivanova N."/>
            <person name="Staley J."/>
            <person name="Richardson P."/>
        </authorList>
    </citation>
    <scope>NUCLEOTIDE SEQUENCE [LARGE SCALE GENOMIC DNA]</scope>
    <source>
        <strain evidence="7 8">37</strain>
    </source>
</reference>
<keyword evidence="1 4" id="KW-0378">Hydrolase</keyword>
<dbReference type="eggNOG" id="COG1752">
    <property type="taxonomic scope" value="Bacteria"/>
</dbReference>
<dbReference type="RefSeq" id="WP_011769722.1">
    <property type="nucleotide sequence ID" value="NC_008709.1"/>
</dbReference>
<feature type="short sequence motif" description="DGA/G" evidence="4">
    <location>
        <begin position="206"/>
        <end position="208"/>
    </location>
</feature>
<dbReference type="Gene3D" id="3.10.20.310">
    <property type="entry name" value="membrane protein fhac"/>
    <property type="match status" value="1"/>
</dbReference>
<dbReference type="AlphaFoldDB" id="A1SUJ4"/>
<evidence type="ECO:0000256" key="3">
    <source>
        <dbReference type="ARBA" id="ARBA00023098"/>
    </source>
</evidence>
<dbReference type="SUPFAM" id="SSF52151">
    <property type="entry name" value="FabD/lysophospholipase-like"/>
    <property type="match status" value="1"/>
</dbReference>
<evidence type="ECO:0000313" key="8">
    <source>
        <dbReference type="Proteomes" id="UP000000639"/>
    </source>
</evidence>
<evidence type="ECO:0000256" key="2">
    <source>
        <dbReference type="ARBA" id="ARBA00022963"/>
    </source>
</evidence>
<feature type="domain" description="PNPLA" evidence="6">
    <location>
        <begin position="27"/>
        <end position="219"/>
    </location>
</feature>
<dbReference type="InterPro" id="IPR002641">
    <property type="entry name" value="PNPLA_dom"/>
</dbReference>
<evidence type="ECO:0000256" key="1">
    <source>
        <dbReference type="ARBA" id="ARBA00022801"/>
    </source>
</evidence>
<protein>
    <submittedName>
        <fullName evidence="7">Patatin-like protein of phospholipase family protein</fullName>
    </submittedName>
</protein>
<feature type="active site" description="Nucleophile" evidence="4">
    <location>
        <position position="60"/>
    </location>
</feature>
<dbReference type="Gene3D" id="3.40.1090.10">
    <property type="entry name" value="Cytosolic phospholipase A2 catalytic domain"/>
    <property type="match status" value="2"/>
</dbReference>
<gene>
    <name evidence="7" type="ordered locus">Ping_1334</name>
</gene>
<dbReference type="Pfam" id="PF01734">
    <property type="entry name" value="Patatin"/>
    <property type="match status" value="1"/>
</dbReference>
<dbReference type="KEGG" id="pin:Ping_1334"/>
<feature type="short sequence motif" description="GXGXXG" evidence="4">
    <location>
        <begin position="31"/>
        <end position="36"/>
    </location>
</feature>
<dbReference type="GO" id="GO:0016787">
    <property type="term" value="F:hydrolase activity"/>
    <property type="evidence" value="ECO:0007669"/>
    <property type="project" value="UniProtKB-UniRule"/>
</dbReference>
<dbReference type="InterPro" id="IPR016035">
    <property type="entry name" value="Acyl_Trfase/lysoPLipase"/>
</dbReference>
<sequence>MRYLLLLSLLLSLTVFADSQARPKIGLVLGGGGAKGAAHIGILKVLESNNVPIDFIAGTSIGAYIGGLYALGYNADEIENIMFNVDWDKGFSDFIPRENLQYADKQLRDEYNIALRLGYSDATLKTASGLLLGQSAFQLLKLSTGVVSEFESFDDLPIPYRAVAADIVTAETVVLNHGSLVQAMRASSTVPGVVEPTVIDGRLLVDGAIVNNMPVDVVKLMGADIIIAVDIGSPLLTQKEINLPIDVLDQLSNILTINTTKRQIDLLGEKDLLIRPDIGALSTSDFSQMPAAMALGEKSALENRDKIQSLSLYDKQYLQYTRHKKAKQAQWIKAASQPIVTIQYENDSNVAVEIIERQLGIRVGDLVSKEKLDDAISRVYALDLFDTVNAEFIDTNTGRMLVIKTRAKSWGPNYLHFGFSWQGDFSSDSQVSLDLAYILTDITDNGGQWINEVSLGWESMLATEFYQPLDTEHDYFSRARVEYRQEKYAQGQFTQNNSRPALTHHYGQVSLGLGNAYTDNGISEVGLLAEIGQMNFEDQSYDALDYYSMGTYLSFGFDNLNSINFPTQGNKLSLDFYLRKDQYAHPFLENTENSSLEINFDWRGAVGLGQHTFVGVTSLATVLSDDDFSIRASELGGFLNLSGYHKDEFIGAHKVFGAAVYQYDLGRSIFGNAGLPLYLGGSLEVGNVWGINDSVKIDELMTSGSLFLGTDTNFGPAVFGVGSGVALDRNKGNDIRAFFSLGKNW</sequence>
<evidence type="ECO:0000313" key="7">
    <source>
        <dbReference type="EMBL" id="ABM03159.1"/>
    </source>
</evidence>
<dbReference type="InterPro" id="IPR050301">
    <property type="entry name" value="NTE"/>
</dbReference>
<dbReference type="GO" id="GO:0016042">
    <property type="term" value="P:lipid catabolic process"/>
    <property type="evidence" value="ECO:0007669"/>
    <property type="project" value="UniProtKB-UniRule"/>
</dbReference>
<dbReference type="HOGENOM" id="CLU_014750_1_0_6"/>
<organism evidence="7 8">
    <name type="scientific">Psychromonas ingrahamii (strain DSM 17664 / CCUG 51855 / 37)</name>
    <dbReference type="NCBI Taxonomy" id="357804"/>
    <lineage>
        <taxon>Bacteria</taxon>
        <taxon>Pseudomonadati</taxon>
        <taxon>Pseudomonadota</taxon>
        <taxon>Gammaproteobacteria</taxon>
        <taxon>Alteromonadales</taxon>
        <taxon>Psychromonadaceae</taxon>
        <taxon>Psychromonas</taxon>
    </lineage>
</organism>
<name>A1SUJ4_PSYIN</name>
<feature type="active site" description="Proton acceptor" evidence="4">
    <location>
        <position position="206"/>
    </location>
</feature>
<evidence type="ECO:0000256" key="5">
    <source>
        <dbReference type="SAM" id="SignalP"/>
    </source>
</evidence>
<dbReference type="STRING" id="357804.Ping_1334"/>
<dbReference type="Proteomes" id="UP000000639">
    <property type="component" value="Chromosome"/>
</dbReference>
<keyword evidence="3 4" id="KW-0443">Lipid metabolism</keyword>
<evidence type="ECO:0000256" key="4">
    <source>
        <dbReference type="PROSITE-ProRule" id="PRU01161"/>
    </source>
</evidence>
<feature type="signal peptide" evidence="5">
    <location>
        <begin position="1"/>
        <end position="17"/>
    </location>
</feature>
<feature type="short sequence motif" description="GXSXG" evidence="4">
    <location>
        <begin position="58"/>
        <end position="62"/>
    </location>
</feature>
<dbReference type="PANTHER" id="PTHR14226">
    <property type="entry name" value="NEUROPATHY TARGET ESTERASE/SWISS CHEESE D.MELANOGASTER"/>
    <property type="match status" value="1"/>
</dbReference>
<dbReference type="eggNOG" id="COG4775">
    <property type="taxonomic scope" value="Bacteria"/>
</dbReference>
<keyword evidence="8" id="KW-1185">Reference proteome</keyword>
<dbReference type="EMBL" id="CP000510">
    <property type="protein sequence ID" value="ABM03159.1"/>
    <property type="molecule type" value="Genomic_DNA"/>
</dbReference>
<dbReference type="PANTHER" id="PTHR14226:SF29">
    <property type="entry name" value="NEUROPATHY TARGET ESTERASE SWS"/>
    <property type="match status" value="1"/>
</dbReference>
<dbReference type="PROSITE" id="PS51635">
    <property type="entry name" value="PNPLA"/>
    <property type="match status" value="1"/>
</dbReference>
<accession>A1SUJ4</accession>
<keyword evidence="2 4" id="KW-0442">Lipid degradation</keyword>